<sequence>MSCEKIPLTLEDAEKIRDKAEKEAARLLILAGLHVFPGRSIRSKHPVANKNGDIKKTVHHPEFYVEDPATGWFKHVEVTNGNGILPSKQAQYRVVKAAGLGARYCVFDADIRLRLHRAEEEGKLQKAARKVLGWD</sequence>
<dbReference type="EMBL" id="LCNV01000025">
    <property type="protein sequence ID" value="KKU63389.1"/>
    <property type="molecule type" value="Genomic_DNA"/>
</dbReference>
<gene>
    <name evidence="1" type="ORF">UX87_C0025G0006</name>
</gene>
<comment type="caution">
    <text evidence="1">The sequence shown here is derived from an EMBL/GenBank/DDBJ whole genome shotgun (WGS) entry which is preliminary data.</text>
</comment>
<protein>
    <submittedName>
        <fullName evidence="1">Uncharacterized protein</fullName>
    </submittedName>
</protein>
<dbReference type="Proteomes" id="UP000034364">
    <property type="component" value="Unassembled WGS sequence"/>
</dbReference>
<proteinExistence type="predicted"/>
<evidence type="ECO:0000313" key="1">
    <source>
        <dbReference type="EMBL" id="KKU63389.1"/>
    </source>
</evidence>
<accession>A0A0G1S1I0</accession>
<reference evidence="1 2" key="1">
    <citation type="journal article" date="2015" name="Nature">
        <title>rRNA introns, odd ribosomes, and small enigmatic genomes across a large radiation of phyla.</title>
        <authorList>
            <person name="Brown C.T."/>
            <person name="Hug L.A."/>
            <person name="Thomas B.C."/>
            <person name="Sharon I."/>
            <person name="Castelle C.J."/>
            <person name="Singh A."/>
            <person name="Wilkins M.J."/>
            <person name="Williams K.H."/>
            <person name="Banfield J.F."/>
        </authorList>
    </citation>
    <scope>NUCLEOTIDE SEQUENCE [LARGE SCALE GENOMIC DNA]</scope>
</reference>
<evidence type="ECO:0000313" key="2">
    <source>
        <dbReference type="Proteomes" id="UP000034364"/>
    </source>
</evidence>
<organism evidence="1 2">
    <name type="scientific">Candidatus Amesbacteria bacterium GW2011_GWA1_47_16</name>
    <dbReference type="NCBI Taxonomy" id="1618353"/>
    <lineage>
        <taxon>Bacteria</taxon>
        <taxon>Candidatus Amesiibacteriota</taxon>
    </lineage>
</organism>
<dbReference type="AlphaFoldDB" id="A0A0G1S1I0"/>
<name>A0A0G1S1I0_9BACT</name>